<dbReference type="PANTHER" id="PTHR47331">
    <property type="entry name" value="PHD-TYPE DOMAIN-CONTAINING PROTEIN"/>
    <property type="match status" value="1"/>
</dbReference>
<dbReference type="GO" id="GO:0003676">
    <property type="term" value="F:nucleic acid binding"/>
    <property type="evidence" value="ECO:0007669"/>
    <property type="project" value="InterPro"/>
</dbReference>
<dbReference type="SUPFAM" id="SSF53098">
    <property type="entry name" value="Ribonuclease H-like"/>
    <property type="match status" value="1"/>
</dbReference>
<feature type="domain" description="Integrase catalytic" evidence="4">
    <location>
        <begin position="1518"/>
        <end position="1706"/>
    </location>
</feature>
<feature type="region of interest" description="Disordered" evidence="2">
    <location>
        <begin position="319"/>
        <end position="360"/>
    </location>
</feature>
<evidence type="ECO:0000256" key="1">
    <source>
        <dbReference type="PROSITE-ProRule" id="PRU00047"/>
    </source>
</evidence>
<dbReference type="PROSITE" id="PS50158">
    <property type="entry name" value="ZF_CCHC"/>
    <property type="match status" value="1"/>
</dbReference>
<dbReference type="GO" id="GO:0042575">
    <property type="term" value="C:DNA polymerase complex"/>
    <property type="evidence" value="ECO:0007669"/>
    <property type="project" value="UniProtKB-ARBA"/>
</dbReference>
<evidence type="ECO:0000313" key="5">
    <source>
        <dbReference type="EMBL" id="CAD6191218.1"/>
    </source>
</evidence>
<evidence type="ECO:0000259" key="4">
    <source>
        <dbReference type="PROSITE" id="PS50994"/>
    </source>
</evidence>
<dbReference type="InterPro" id="IPR036397">
    <property type="entry name" value="RNaseH_sf"/>
</dbReference>
<feature type="compositionally biased region" description="Polar residues" evidence="2">
    <location>
        <begin position="326"/>
        <end position="336"/>
    </location>
</feature>
<evidence type="ECO:0000259" key="3">
    <source>
        <dbReference type="PROSITE" id="PS50158"/>
    </source>
</evidence>
<keyword evidence="1" id="KW-0863">Zinc-finger</keyword>
<feature type="compositionally biased region" description="Basic and acidic residues" evidence="2">
    <location>
        <begin position="464"/>
        <end position="479"/>
    </location>
</feature>
<keyword evidence="1" id="KW-0862">Zinc</keyword>
<dbReference type="Proteomes" id="UP000835052">
    <property type="component" value="Unassembled WGS sequence"/>
</dbReference>
<dbReference type="Pfam" id="PF00078">
    <property type="entry name" value="RVT_1"/>
    <property type="match status" value="1"/>
</dbReference>
<dbReference type="Gene3D" id="4.10.60.10">
    <property type="entry name" value="Zinc finger, CCHC-type"/>
    <property type="match status" value="1"/>
</dbReference>
<dbReference type="Gene3D" id="1.10.340.70">
    <property type="match status" value="1"/>
</dbReference>
<feature type="region of interest" description="Disordered" evidence="2">
    <location>
        <begin position="441"/>
        <end position="480"/>
    </location>
</feature>
<protein>
    <submittedName>
        <fullName evidence="5">Uncharacterized protein</fullName>
    </submittedName>
</protein>
<dbReference type="InterPro" id="IPR008042">
    <property type="entry name" value="Retrotrans_Pao"/>
</dbReference>
<dbReference type="InterPro" id="IPR043128">
    <property type="entry name" value="Rev_trsase/Diguanyl_cyclase"/>
</dbReference>
<dbReference type="Pfam" id="PF05380">
    <property type="entry name" value="Peptidase_A17"/>
    <property type="match status" value="1"/>
</dbReference>
<proteinExistence type="predicted"/>
<feature type="domain" description="CCHC-type" evidence="3">
    <location>
        <begin position="398"/>
        <end position="413"/>
    </location>
</feature>
<comment type="caution">
    <text evidence="5">The sequence shown here is derived from an EMBL/GenBank/DDBJ whole genome shotgun (WGS) entry which is preliminary data.</text>
</comment>
<evidence type="ECO:0000313" key="6">
    <source>
        <dbReference type="Proteomes" id="UP000835052"/>
    </source>
</evidence>
<dbReference type="CDD" id="cd01644">
    <property type="entry name" value="RT_pepA17"/>
    <property type="match status" value="1"/>
</dbReference>
<feature type="region of interest" description="Disordered" evidence="2">
    <location>
        <begin position="110"/>
        <end position="135"/>
    </location>
</feature>
<dbReference type="GO" id="GO:0015074">
    <property type="term" value="P:DNA integration"/>
    <property type="evidence" value="ECO:0007669"/>
    <property type="project" value="InterPro"/>
</dbReference>
<keyword evidence="1" id="KW-0479">Metal-binding</keyword>
<dbReference type="InterPro" id="IPR012337">
    <property type="entry name" value="RNaseH-like_sf"/>
</dbReference>
<dbReference type="InterPro" id="IPR001878">
    <property type="entry name" value="Znf_CCHC"/>
</dbReference>
<dbReference type="SUPFAM" id="SSF56672">
    <property type="entry name" value="DNA/RNA polymerases"/>
    <property type="match status" value="1"/>
</dbReference>
<reference evidence="5" key="1">
    <citation type="submission" date="2020-10" db="EMBL/GenBank/DDBJ databases">
        <authorList>
            <person name="Kikuchi T."/>
        </authorList>
    </citation>
    <scope>NUCLEOTIDE SEQUENCE</scope>
    <source>
        <strain evidence="5">NKZ352</strain>
    </source>
</reference>
<dbReference type="OrthoDB" id="5875526at2759"/>
<feature type="compositionally biased region" description="Polar residues" evidence="2">
    <location>
        <begin position="115"/>
        <end position="135"/>
    </location>
</feature>
<dbReference type="Gene3D" id="3.10.10.10">
    <property type="entry name" value="HIV Type 1 Reverse Transcriptase, subunit A, domain 1"/>
    <property type="match status" value="1"/>
</dbReference>
<dbReference type="Gene3D" id="3.30.70.270">
    <property type="match status" value="1"/>
</dbReference>
<dbReference type="InterPro" id="IPR041588">
    <property type="entry name" value="Integrase_H2C2"/>
</dbReference>
<dbReference type="InterPro" id="IPR005312">
    <property type="entry name" value="DUF1759"/>
</dbReference>
<dbReference type="Pfam" id="PF17921">
    <property type="entry name" value="Integrase_H2C2"/>
    <property type="match status" value="1"/>
</dbReference>
<dbReference type="PROSITE" id="PS50994">
    <property type="entry name" value="INTEGRASE"/>
    <property type="match status" value="1"/>
</dbReference>
<accession>A0A8S1H9H5</accession>
<feature type="compositionally biased region" description="Polar residues" evidence="2">
    <location>
        <begin position="441"/>
        <end position="462"/>
    </location>
</feature>
<dbReference type="Gene3D" id="3.30.420.10">
    <property type="entry name" value="Ribonuclease H-like superfamily/Ribonuclease H"/>
    <property type="match status" value="2"/>
</dbReference>
<dbReference type="InterPro" id="IPR043502">
    <property type="entry name" value="DNA/RNA_pol_sf"/>
</dbReference>
<keyword evidence="6" id="KW-1185">Reference proteome</keyword>
<dbReference type="PANTHER" id="PTHR47331:SF1">
    <property type="entry name" value="GAG-LIKE PROTEIN"/>
    <property type="match status" value="1"/>
</dbReference>
<organism evidence="5 6">
    <name type="scientific">Caenorhabditis auriculariae</name>
    <dbReference type="NCBI Taxonomy" id="2777116"/>
    <lineage>
        <taxon>Eukaryota</taxon>
        <taxon>Metazoa</taxon>
        <taxon>Ecdysozoa</taxon>
        <taxon>Nematoda</taxon>
        <taxon>Chromadorea</taxon>
        <taxon>Rhabditida</taxon>
        <taxon>Rhabditina</taxon>
        <taxon>Rhabditomorpha</taxon>
        <taxon>Rhabditoidea</taxon>
        <taxon>Rhabditidae</taxon>
        <taxon>Peloderinae</taxon>
        <taxon>Caenorhabditis</taxon>
    </lineage>
</organism>
<dbReference type="EMBL" id="CAJGYM010000020">
    <property type="protein sequence ID" value="CAD6191218.1"/>
    <property type="molecule type" value="Genomic_DNA"/>
</dbReference>
<sequence length="1781" mass="203666">MATPFRLFKTQLTKSDNWLTQCEKEAQQLLDLESLTQSVALSDLRKREDILNQRLETVQHALENFATAFDEAYPQPTADEEEKLETRIDATLRIQEKATSTLVSLRAHIQERASSEGSRTTTRSNQPSNPISTSIQAPSLPALKIPVFKGDLESWNTFWVIFEETIHKNPHHKIIKFSHLLNSLQGPPLDLVRQFRVTENNYDLAIKLLQETYGNESSAITNLYRDFLTIEGKRTRHKKHRKSSCSHAKIIINQLVGYGENLNSLLHTQMMVEKFNTQIRRDVLAHELAIEEKDWTINLVCTALEAAIRREERVRNQGIRIESKTTKTSQAPNYSDHSQRESNNSSSNRPMQKGKSSMEQKTGTGLTCYFCEEKHLSYKCRKFPDVQSRNDQIIKVKKCIRCLQRGHLFKDCKAPLCKRCTDGKHHHLLCKKDLSSSVQRQEATGATQATVSRSSRTPTLSLKNRAEKQSLSRKGKDADSCGALNAKTVKIKRQPRDATDEEDKKRHVRGMLLTTSATAFNPSKQQWTSISIMFDSGADFSSISSQLVEEWGLTVTGKQTLMLQTFGTPELRKTTLKESEIILRTVEGKELTVPTLQSEILVGTVPKADLSGEDKKFISDRKLHMSGDWWYSEVTPDVIIGADFMFDMIDSTQPQHKLPSGTILIPTVFGYSGTGRSTAPTDRIFANGIISKESSDPWNDFWDLENAGIEDHAHGSLNSETERINQKVLKEFKETVQRREDGYYVKFPWKSDETPLPTHYAIAEKRLQSVINQQPLEVLKQIDDIFQDQLEKGIIEEVDTQKKTSDRIHYNPHQPVLTPGKETTKCRVVYDASCHFKNGPSMNDLINQGPTLMPDIFAMLLRFRAGKIALLADVEKAFLQVRLQESEKDSTRCLWLKDYKKPFSKDNIITYRFTRVIFGVNASPFLLEATIYHHLDNEVQNSILAQDIKNNLYVDNLILTMDSAEEALDTYSSTKSIFKDLNMNLREYLINDEKVLSQLPEADRATLKETKVLGIPWDPKEDKVTIKCDLGSATNPNRRTIASLLASNYDPMGWLAPLVLQIKLFIRELWKPPYDWDTNLTKEHAHQWEEIVTQHSNFQHSLPREIVSLEQGNRIITCTDASSVAMAACTYVVQKGKSNLLMAKSKLASSKLPSTIPKLEMQALTIGVRLTKSICESLEAKRVRLEEIIILCDSEIVLKWLKMTPGSKEVGVLVKNRIHEIRKIVAELVRKGFRIRFGYVRTHLNPADCATRGLVNSELSQHIWWTGPTFATTPTEAWPSETNLFQLPEEPGEEEEDSLNTSNDVYMANVVVSEGKETTKRSEALFKCERYSSFFRAQRITALVQRFIGKISKNLPESRKREIQAKVQWSQEPELGNPARIDIDELRAAKQNLIRDHQKHELDKTKIKKWKDFQVFKDTQKIFRCTGRLGHSSLTEEAKQPILIAPNSALAQLIIMEAHGEKHVSLAHTMAEVRKTYWIPKLRQQTKHIISHCSECQRFNKLPYRYPDMEDLPKERVTRATPFQHIGLDYFGPLNFEKEDGTQGKAYGGIITCSITRLIYLDLMPDLTTVSFLGFLRRFFSRHGVPHSIVSDNAPTFSLGEQIIQDAVKSATRDDIIQNLIEREGIRWKFITPYSPWQGGFYERLIRSVKLSLYKSLRNKTLNFDQLATVLIEIAGTLNTRPLTYLESKWESSPILRPIDFLQKDLEIKFPWEDSNADSDAAYLPPEEASQLRTRTQAVAALQYSHEATEKFWNIWQTQYLTNLREHHQQQIGNSRSTQTH</sequence>
<evidence type="ECO:0000256" key="2">
    <source>
        <dbReference type="SAM" id="MobiDB-lite"/>
    </source>
</evidence>
<dbReference type="InterPro" id="IPR001584">
    <property type="entry name" value="Integrase_cat-core"/>
</dbReference>
<name>A0A8S1H9H5_9PELO</name>
<dbReference type="Pfam" id="PF03564">
    <property type="entry name" value="DUF1759"/>
    <property type="match status" value="1"/>
</dbReference>
<dbReference type="InterPro" id="IPR000477">
    <property type="entry name" value="RT_dom"/>
</dbReference>
<gene>
    <name evidence="5" type="ORF">CAUJ_LOCUS7137</name>
</gene>
<dbReference type="SMART" id="SM00343">
    <property type="entry name" value="ZnF_C2HC"/>
    <property type="match status" value="2"/>
</dbReference>
<dbReference type="GO" id="GO:0008270">
    <property type="term" value="F:zinc ion binding"/>
    <property type="evidence" value="ECO:0007669"/>
    <property type="project" value="UniProtKB-KW"/>
</dbReference>